<feature type="compositionally biased region" description="Polar residues" evidence="1">
    <location>
        <begin position="483"/>
        <end position="500"/>
    </location>
</feature>
<dbReference type="PANTHER" id="PTHR30461">
    <property type="entry name" value="DNA-INVERTASE FROM LAMBDOID PROPHAGE"/>
    <property type="match status" value="1"/>
</dbReference>
<dbReference type="PROSITE" id="PS51737">
    <property type="entry name" value="RECOMBINASE_DNA_BIND"/>
    <property type="match status" value="1"/>
</dbReference>
<organism evidence="3 4">
    <name type="scientific">Streptomyces reniochalinae</name>
    <dbReference type="NCBI Taxonomy" id="2250578"/>
    <lineage>
        <taxon>Bacteria</taxon>
        <taxon>Bacillati</taxon>
        <taxon>Actinomycetota</taxon>
        <taxon>Actinomycetes</taxon>
        <taxon>Kitasatosporales</taxon>
        <taxon>Streptomycetaceae</taxon>
        <taxon>Streptomyces</taxon>
    </lineage>
</organism>
<dbReference type="GO" id="GO:0003677">
    <property type="term" value="F:DNA binding"/>
    <property type="evidence" value="ECO:0007669"/>
    <property type="project" value="InterPro"/>
</dbReference>
<accession>A0A367E704</accession>
<dbReference type="InterPro" id="IPR006119">
    <property type="entry name" value="Resolv_N"/>
</dbReference>
<evidence type="ECO:0000313" key="3">
    <source>
        <dbReference type="EMBL" id="RCG13485.1"/>
    </source>
</evidence>
<dbReference type="InterPro" id="IPR011109">
    <property type="entry name" value="DNA_bind_recombinase_dom"/>
</dbReference>
<dbReference type="Pfam" id="PF07508">
    <property type="entry name" value="Recombinase"/>
    <property type="match status" value="1"/>
</dbReference>
<evidence type="ECO:0000259" key="2">
    <source>
        <dbReference type="PROSITE" id="PS51737"/>
    </source>
</evidence>
<dbReference type="InterPro" id="IPR036162">
    <property type="entry name" value="Resolvase-like_N_sf"/>
</dbReference>
<dbReference type="RefSeq" id="WP_114019310.1">
    <property type="nucleotide sequence ID" value="NZ_QOIM01000055.1"/>
</dbReference>
<dbReference type="SMART" id="SM00857">
    <property type="entry name" value="Resolvase"/>
    <property type="match status" value="1"/>
</dbReference>
<dbReference type="InterPro" id="IPR038109">
    <property type="entry name" value="DNA_bind_recomb_sf"/>
</dbReference>
<name>A0A367E704_9ACTN</name>
<dbReference type="EMBL" id="QOIM01000055">
    <property type="protein sequence ID" value="RCG13485.1"/>
    <property type="molecule type" value="Genomic_DNA"/>
</dbReference>
<dbReference type="Pfam" id="PF00239">
    <property type="entry name" value="Resolvase"/>
    <property type="match status" value="1"/>
</dbReference>
<evidence type="ECO:0000313" key="4">
    <source>
        <dbReference type="Proteomes" id="UP000253507"/>
    </source>
</evidence>
<feature type="region of interest" description="Disordered" evidence="1">
    <location>
        <begin position="472"/>
        <end position="500"/>
    </location>
</feature>
<dbReference type="SUPFAM" id="SSF53041">
    <property type="entry name" value="Resolvase-like"/>
    <property type="match status" value="1"/>
</dbReference>
<evidence type="ECO:0000256" key="1">
    <source>
        <dbReference type="SAM" id="MobiDB-lite"/>
    </source>
</evidence>
<dbReference type="GO" id="GO:0000150">
    <property type="term" value="F:DNA strand exchange activity"/>
    <property type="evidence" value="ECO:0007669"/>
    <property type="project" value="InterPro"/>
</dbReference>
<keyword evidence="4" id="KW-1185">Reference proteome</keyword>
<dbReference type="OrthoDB" id="3372479at2"/>
<dbReference type="Gene3D" id="3.40.50.1390">
    <property type="entry name" value="Resolvase, N-terminal catalytic domain"/>
    <property type="match status" value="1"/>
</dbReference>
<dbReference type="Proteomes" id="UP000253507">
    <property type="component" value="Unassembled WGS sequence"/>
</dbReference>
<sequence length="500" mass="56525">MTHFAFAGRCSTEDLQDPETSRQWQLRRARGLVEPRGGEIVVEYFDSGHSRALSWKRRSRGAALLKALSDPERGFDAVVIGEPQRTFYGNQFGNTFPLFVHHGVPLWVPEIGGAIDPENEAHDLVMSVFGGMSKGERNRIKVRTRTAMASQLSVEGRYQGGRPPYGYRLADAGPHPHPGKAAEGKRLHRLEPDPATSHVVPRIFAEFLRGTGLYAIAEGLTRDGIPCPFAHDRARNRHRDSYAWSKSAVHTILDNPRYTGREVGNRQRRREVQLDVEDVTLGHRSKMEWNDPSEWVWSTDEAHTPLIGPEIFSAAQSKRHARRNNTAGVDRKARPINRTYALRGLMRHSLCGRKMQGNYNHGAPHYRFRYTAEYAKSAQLDHPLTVYVRESDVLPKLDEWIARHFSPGRLPNTLRQLHAAQGQERGHESPELTEARQHVAACDRRLAGYRAALDAGSNPVLVTQWINEAQREKSAAEQRLRASRSSQPERQCFSESELTA</sequence>
<dbReference type="Gene3D" id="3.90.1750.20">
    <property type="entry name" value="Putative Large Serine Recombinase, Chain B, Domain 2"/>
    <property type="match status" value="1"/>
</dbReference>
<dbReference type="AlphaFoldDB" id="A0A367E704"/>
<dbReference type="InterPro" id="IPR050639">
    <property type="entry name" value="SSR_resolvase"/>
</dbReference>
<proteinExistence type="predicted"/>
<gene>
    <name evidence="3" type="ORF">DQ392_32575</name>
</gene>
<reference evidence="3 4" key="1">
    <citation type="submission" date="2018-06" db="EMBL/GenBank/DDBJ databases">
        <title>Streptomyces reniochalinae sp. nov. and Streptomyces diacarnus sp. nov. from marine sponges.</title>
        <authorList>
            <person name="Li L."/>
        </authorList>
    </citation>
    <scope>NUCLEOTIDE SEQUENCE [LARGE SCALE GENOMIC DNA]</scope>
    <source>
        <strain evidence="3 4">LHW50302</strain>
    </source>
</reference>
<comment type="caution">
    <text evidence="3">The sequence shown here is derived from an EMBL/GenBank/DDBJ whole genome shotgun (WGS) entry which is preliminary data.</text>
</comment>
<dbReference type="PANTHER" id="PTHR30461:SF23">
    <property type="entry name" value="DNA RECOMBINASE-RELATED"/>
    <property type="match status" value="1"/>
</dbReference>
<feature type="domain" description="Recombinase" evidence="2">
    <location>
        <begin position="164"/>
        <end position="325"/>
    </location>
</feature>
<protein>
    <submittedName>
        <fullName evidence="3">Recombinase family protein</fullName>
    </submittedName>
</protein>